<keyword evidence="1" id="KW-1003">Cell membrane</keyword>
<dbReference type="InterPro" id="IPR007401">
    <property type="entry name" value="DUF454"/>
</dbReference>
<organism evidence="3 4">
    <name type="scientific">Sinimarinibacterium flocculans</name>
    <dbReference type="NCBI Taxonomy" id="985250"/>
    <lineage>
        <taxon>Bacteria</taxon>
        <taxon>Pseudomonadati</taxon>
        <taxon>Pseudomonadota</taxon>
        <taxon>Gammaproteobacteria</taxon>
        <taxon>Nevskiales</taxon>
        <taxon>Nevskiaceae</taxon>
        <taxon>Sinimarinibacterium</taxon>
    </lineage>
</organism>
<dbReference type="PIRSF" id="PIRSF016789">
    <property type="entry name" value="DUF454"/>
    <property type="match status" value="1"/>
</dbReference>
<dbReference type="RefSeq" id="WP_110266416.1">
    <property type="nucleotide sequence ID" value="NZ_CAWNXA010000011.1"/>
</dbReference>
<keyword evidence="2" id="KW-0812">Transmembrane</keyword>
<dbReference type="AlphaFoldDB" id="A0A318E1S5"/>
<feature type="transmembrane region" description="Helical" evidence="2">
    <location>
        <begin position="92"/>
        <end position="111"/>
    </location>
</feature>
<name>A0A318E1S5_9GAMM</name>
<evidence type="ECO:0000256" key="2">
    <source>
        <dbReference type="SAM" id="Phobius"/>
    </source>
</evidence>
<feature type="transmembrane region" description="Helical" evidence="2">
    <location>
        <begin position="21"/>
        <end position="42"/>
    </location>
</feature>
<dbReference type="Proteomes" id="UP000248330">
    <property type="component" value="Unassembled WGS sequence"/>
</dbReference>
<keyword evidence="1 2" id="KW-0472">Membrane</keyword>
<feature type="transmembrane region" description="Helical" evidence="2">
    <location>
        <begin position="117"/>
        <end position="133"/>
    </location>
</feature>
<keyword evidence="2" id="KW-1133">Transmembrane helix</keyword>
<accession>A0A318E1S5</accession>
<dbReference type="Pfam" id="PF04304">
    <property type="entry name" value="DUF454"/>
    <property type="match status" value="1"/>
</dbReference>
<comment type="subcellular location">
    <subcellularLocation>
        <location evidence="1">Cell inner membrane</location>
        <topology evidence="1">Multi-pass membrane protein</topology>
    </subcellularLocation>
</comment>
<dbReference type="PANTHER" id="PTHR35813">
    <property type="entry name" value="INNER MEMBRANE PROTEIN YBAN"/>
    <property type="match status" value="1"/>
</dbReference>
<sequence length="137" mass="15175">MDLPPPLPTAAQRPLSPPVRWLLIAAGWLSLVLGLIGILLPVLPTTPFVLLAAACFARSSARFHTMLLRHRAFGPLLTEWEQHRSIPRRTKLWAIVLMSLTLGSSIVFFVQPIGLKWALAAMGVAVAAWLWRIPSRN</sequence>
<reference evidence="3 4" key="1">
    <citation type="submission" date="2018-04" db="EMBL/GenBank/DDBJ databases">
        <title>Genomic Encyclopedia of Type Strains, Phase IV (KMG-IV): sequencing the most valuable type-strain genomes for metagenomic binning, comparative biology and taxonomic classification.</title>
        <authorList>
            <person name="Goeker M."/>
        </authorList>
    </citation>
    <scope>NUCLEOTIDE SEQUENCE [LARGE SCALE GENOMIC DNA]</scope>
    <source>
        <strain evidence="3 4">DSM 104150</strain>
    </source>
</reference>
<dbReference type="GO" id="GO:0005886">
    <property type="term" value="C:plasma membrane"/>
    <property type="evidence" value="ECO:0007669"/>
    <property type="project" value="UniProtKB-SubCell"/>
</dbReference>
<proteinExistence type="predicted"/>
<keyword evidence="4" id="KW-1185">Reference proteome</keyword>
<evidence type="ECO:0000256" key="1">
    <source>
        <dbReference type="PIRNR" id="PIRNR016789"/>
    </source>
</evidence>
<protein>
    <recommendedName>
        <fullName evidence="1">Inner membrane protein</fullName>
    </recommendedName>
</protein>
<dbReference type="PANTHER" id="PTHR35813:SF1">
    <property type="entry name" value="INNER MEMBRANE PROTEIN YBAN"/>
    <property type="match status" value="1"/>
</dbReference>
<evidence type="ECO:0000313" key="4">
    <source>
        <dbReference type="Proteomes" id="UP000248330"/>
    </source>
</evidence>
<keyword evidence="1" id="KW-0997">Cell inner membrane</keyword>
<dbReference type="OrthoDB" id="9816293at2"/>
<dbReference type="EMBL" id="QICN01000011">
    <property type="protein sequence ID" value="PXV64866.1"/>
    <property type="molecule type" value="Genomic_DNA"/>
</dbReference>
<evidence type="ECO:0000313" key="3">
    <source>
        <dbReference type="EMBL" id="PXV64866.1"/>
    </source>
</evidence>
<comment type="caution">
    <text evidence="3">The sequence shown here is derived from an EMBL/GenBank/DDBJ whole genome shotgun (WGS) entry which is preliminary data.</text>
</comment>
<gene>
    <name evidence="3" type="ORF">C8D93_11138</name>
</gene>